<evidence type="ECO:0000256" key="1">
    <source>
        <dbReference type="ARBA" id="ARBA00008710"/>
    </source>
</evidence>
<dbReference type="InterPro" id="IPR004378">
    <property type="entry name" value="F420H2_quin_Rdtase"/>
</dbReference>
<comment type="similarity">
    <text evidence="1">Belongs to the F420H(2)-dependent quinone reductase family.</text>
</comment>
<evidence type="ECO:0000313" key="4">
    <source>
        <dbReference type="EMBL" id="MDD9207551.1"/>
    </source>
</evidence>
<dbReference type="EMBL" id="JARACI010001122">
    <property type="protein sequence ID" value="MDD9207551.1"/>
    <property type="molecule type" value="Genomic_DNA"/>
</dbReference>
<dbReference type="Proteomes" id="UP001165561">
    <property type="component" value="Unassembled WGS sequence"/>
</dbReference>
<comment type="catalytic activity">
    <reaction evidence="2">
        <text>oxidized coenzyme F420-(gamma-L-Glu)(n) + a quinol + H(+) = reduced coenzyme F420-(gamma-L-Glu)(n) + a quinone</text>
        <dbReference type="Rhea" id="RHEA:39663"/>
        <dbReference type="Rhea" id="RHEA-COMP:12939"/>
        <dbReference type="Rhea" id="RHEA-COMP:14378"/>
        <dbReference type="ChEBI" id="CHEBI:15378"/>
        <dbReference type="ChEBI" id="CHEBI:24646"/>
        <dbReference type="ChEBI" id="CHEBI:132124"/>
        <dbReference type="ChEBI" id="CHEBI:133980"/>
        <dbReference type="ChEBI" id="CHEBI:139511"/>
    </reaction>
</comment>
<gene>
    <name evidence="4" type="ORF">PU560_13930</name>
</gene>
<name>A0ABT5U337_9MICO</name>
<evidence type="ECO:0000256" key="3">
    <source>
        <dbReference type="SAM" id="MobiDB-lite"/>
    </source>
</evidence>
<dbReference type="PANTHER" id="PTHR39428:SF3">
    <property type="entry name" value="DEAZAFLAVIN-DEPENDENT NITROREDUCTASE"/>
    <property type="match status" value="1"/>
</dbReference>
<proteinExistence type="inferred from homology"/>
<protein>
    <submittedName>
        <fullName evidence="4">Nitroreductase family deazaflavin-dependent oxidoreductase</fullName>
    </submittedName>
</protein>
<evidence type="ECO:0000313" key="5">
    <source>
        <dbReference type="Proteomes" id="UP001165561"/>
    </source>
</evidence>
<organism evidence="4 5">
    <name type="scientific">Georgenia halotolerans</name>
    <dbReference type="NCBI Taxonomy" id="3028317"/>
    <lineage>
        <taxon>Bacteria</taxon>
        <taxon>Bacillati</taxon>
        <taxon>Actinomycetota</taxon>
        <taxon>Actinomycetes</taxon>
        <taxon>Micrococcales</taxon>
        <taxon>Bogoriellaceae</taxon>
        <taxon>Georgenia</taxon>
    </lineage>
</organism>
<dbReference type="Pfam" id="PF04075">
    <property type="entry name" value="F420H2_quin_red"/>
    <property type="match status" value="1"/>
</dbReference>
<feature type="region of interest" description="Disordered" evidence="3">
    <location>
        <begin position="1"/>
        <end position="36"/>
    </location>
</feature>
<dbReference type="NCBIfam" id="TIGR00026">
    <property type="entry name" value="hi_GC_TIGR00026"/>
    <property type="match status" value="1"/>
</dbReference>
<dbReference type="Gene3D" id="2.30.110.10">
    <property type="entry name" value="Electron Transport, Fmn-binding Protein, Chain A"/>
    <property type="match status" value="1"/>
</dbReference>
<dbReference type="InterPro" id="IPR012349">
    <property type="entry name" value="Split_barrel_FMN-bd"/>
</dbReference>
<reference evidence="4" key="1">
    <citation type="submission" date="2023-02" db="EMBL/GenBank/DDBJ databases">
        <title>Georgenia sp.10Sc9-8, isolated from a soil sample collected from the Taklamakan desert.</title>
        <authorList>
            <person name="Liu S."/>
        </authorList>
    </citation>
    <scope>NUCLEOTIDE SEQUENCE</scope>
    <source>
        <strain evidence="4">10Sc9-8</strain>
    </source>
</reference>
<evidence type="ECO:0000256" key="2">
    <source>
        <dbReference type="ARBA" id="ARBA00049106"/>
    </source>
</evidence>
<feature type="compositionally biased region" description="Basic and acidic residues" evidence="3">
    <location>
        <begin position="11"/>
        <end position="29"/>
    </location>
</feature>
<comment type="caution">
    <text evidence="4">The sequence shown here is derived from an EMBL/GenBank/DDBJ whole genome shotgun (WGS) entry which is preliminary data.</text>
</comment>
<accession>A0ABT5U337</accession>
<sequence length="145" mass="16478">MPLQGEYEPSPDDRARTQVEEYESSDGRRGGTLGGRPVVIVTSRGARSGKLRKTPLMRVEHDGRYLVVASMGGADRHPVWYFNLVAHPQVELQDGAERWDMTARELTGEEKQLWWARAVEAFPPYADYQARTQREIPVLLLEPTD</sequence>
<keyword evidence="5" id="KW-1185">Reference proteome</keyword>
<dbReference type="PANTHER" id="PTHR39428">
    <property type="entry name" value="F420H(2)-DEPENDENT QUINONE REDUCTASE RV1261C"/>
    <property type="match status" value="1"/>
</dbReference>